<dbReference type="Proteomes" id="UP000623172">
    <property type="component" value="Unassembled WGS sequence"/>
</dbReference>
<keyword evidence="2" id="KW-1133">Transmembrane helix</keyword>
<evidence type="ECO:0000256" key="1">
    <source>
        <dbReference type="SAM" id="MobiDB-lite"/>
    </source>
</evidence>
<dbReference type="AlphaFoldDB" id="A0A926D314"/>
<proteinExistence type="predicted"/>
<dbReference type="InterPro" id="IPR041248">
    <property type="entry name" value="YDG"/>
</dbReference>
<organism evidence="5 6">
    <name type="scientific">Gehongia tenuis</name>
    <dbReference type="NCBI Taxonomy" id="2763655"/>
    <lineage>
        <taxon>Bacteria</taxon>
        <taxon>Bacillati</taxon>
        <taxon>Bacillota</taxon>
        <taxon>Clostridia</taxon>
        <taxon>Christensenellales</taxon>
        <taxon>Christensenellaceae</taxon>
        <taxon>Gehongia</taxon>
    </lineage>
</organism>
<feature type="chain" id="PRO_5037150064" description="YDG domain-containing protein" evidence="3">
    <location>
        <begin position="27"/>
        <end position="484"/>
    </location>
</feature>
<feature type="region of interest" description="Disordered" evidence="1">
    <location>
        <begin position="432"/>
        <end position="451"/>
    </location>
</feature>
<dbReference type="Pfam" id="PF18657">
    <property type="entry name" value="YDG"/>
    <property type="match status" value="1"/>
</dbReference>
<evidence type="ECO:0000256" key="2">
    <source>
        <dbReference type="SAM" id="Phobius"/>
    </source>
</evidence>
<comment type="caution">
    <text evidence="5">The sequence shown here is derived from an EMBL/GenBank/DDBJ whole genome shotgun (WGS) entry which is preliminary data.</text>
</comment>
<feature type="transmembrane region" description="Helical" evidence="2">
    <location>
        <begin position="461"/>
        <end position="480"/>
    </location>
</feature>
<evidence type="ECO:0000313" key="6">
    <source>
        <dbReference type="Proteomes" id="UP000623172"/>
    </source>
</evidence>
<evidence type="ECO:0000256" key="3">
    <source>
        <dbReference type="SAM" id="SignalP"/>
    </source>
</evidence>
<keyword evidence="2" id="KW-0812">Transmembrane</keyword>
<sequence length="484" mass="50294">MRIQKMLALLAALTLLMAALPAAVLADPPDTFTITYMTNTGVEMGTLTYPVGDPGNAFPASGFGTLFPDFSARLSQGGGLYLSNNLSDRWYLDAAYTSPAVFPDGQAGDNFTVYCRWRTGSISAGSLSKTEVNMAYDADFFHILSQAGLTGQYVTGRNDAYDAAIATFEKKVDGVWQTVPDSCRTDKDGNTYPNAIFFQNVADSGVYRVKNFRYTATDSSGVALFYEDAEDVPTDEIVVKITPAELTITGVTAVDRTCDGTAEVALAGGTLEGVLYGDAVSFNLGTGTVQDGVHGADIPVTTDIQLTGAKAGNYTLVQSSGLTAAITADKIKVDAKAATCTEAGSTAHWHCKGCDRLFSDEACLTALDSSAVQLQPLGHSAVKVPAKAPAAAEAGNIEYWHCPACGLCFKDGALTEPITLAATVLPATGTPGVSPAPAPGSSPAATPGTAVPATGHNGGGLLWALLFLCSGLTLAGIQAFRRRT</sequence>
<feature type="signal peptide" evidence="3">
    <location>
        <begin position="1"/>
        <end position="26"/>
    </location>
</feature>
<gene>
    <name evidence="5" type="ORF">H8696_01830</name>
</gene>
<evidence type="ECO:0000259" key="4">
    <source>
        <dbReference type="Pfam" id="PF18657"/>
    </source>
</evidence>
<evidence type="ECO:0000313" key="5">
    <source>
        <dbReference type="EMBL" id="MBC8530587.1"/>
    </source>
</evidence>
<keyword evidence="2" id="KW-0472">Membrane</keyword>
<keyword evidence="6" id="KW-1185">Reference proteome</keyword>
<name>A0A926D314_9FIRM</name>
<feature type="compositionally biased region" description="Low complexity" evidence="1">
    <location>
        <begin position="441"/>
        <end position="451"/>
    </location>
</feature>
<dbReference type="RefSeq" id="WP_249314560.1">
    <property type="nucleotide sequence ID" value="NZ_JACRSR010000001.1"/>
</dbReference>
<feature type="domain" description="YDG" evidence="4">
    <location>
        <begin position="242"/>
        <end position="319"/>
    </location>
</feature>
<reference evidence="5" key="1">
    <citation type="submission" date="2020-08" db="EMBL/GenBank/DDBJ databases">
        <title>Genome public.</title>
        <authorList>
            <person name="Liu C."/>
            <person name="Sun Q."/>
        </authorList>
    </citation>
    <scope>NUCLEOTIDE SEQUENCE</scope>
    <source>
        <strain evidence="5">NSJ-53</strain>
    </source>
</reference>
<keyword evidence="3" id="KW-0732">Signal</keyword>
<accession>A0A926D314</accession>
<protein>
    <recommendedName>
        <fullName evidence="4">YDG domain-containing protein</fullName>
    </recommendedName>
</protein>
<dbReference type="EMBL" id="JACRSR010000001">
    <property type="protein sequence ID" value="MBC8530587.1"/>
    <property type="molecule type" value="Genomic_DNA"/>
</dbReference>